<name>A0A9W9GWD2_9EURO</name>
<evidence type="ECO:0000313" key="2">
    <source>
        <dbReference type="EMBL" id="KAJ5131280.1"/>
    </source>
</evidence>
<gene>
    <name evidence="2" type="ORF">N7515_007319</name>
</gene>
<dbReference type="Proteomes" id="UP001149079">
    <property type="component" value="Unassembled WGS sequence"/>
</dbReference>
<feature type="region of interest" description="Disordered" evidence="1">
    <location>
        <begin position="1"/>
        <end position="55"/>
    </location>
</feature>
<dbReference type="AlphaFoldDB" id="A0A9W9GWD2"/>
<protein>
    <submittedName>
        <fullName evidence="2">Uncharacterized protein</fullName>
    </submittedName>
</protein>
<organism evidence="2 3">
    <name type="scientific">Penicillium bovifimosum</name>
    <dbReference type="NCBI Taxonomy" id="126998"/>
    <lineage>
        <taxon>Eukaryota</taxon>
        <taxon>Fungi</taxon>
        <taxon>Dikarya</taxon>
        <taxon>Ascomycota</taxon>
        <taxon>Pezizomycotina</taxon>
        <taxon>Eurotiomycetes</taxon>
        <taxon>Eurotiomycetidae</taxon>
        <taxon>Eurotiales</taxon>
        <taxon>Aspergillaceae</taxon>
        <taxon>Penicillium</taxon>
    </lineage>
</organism>
<sequence length="98" mass="10108">MSAPGGAPRPAPRSNSMGPGASGTGIAMPQQSVSQTPIQPAPQTGQSAPPSGTMTTEVVNQIQVWSPLPPFWLFAMIVSPDVPTQSKPEAGKSQRLDT</sequence>
<dbReference type="RefSeq" id="XP_056521659.1">
    <property type="nucleotide sequence ID" value="XM_056668063.1"/>
</dbReference>
<accession>A0A9W9GWD2</accession>
<reference evidence="2" key="1">
    <citation type="submission" date="2022-11" db="EMBL/GenBank/DDBJ databases">
        <authorList>
            <person name="Petersen C."/>
        </authorList>
    </citation>
    <scope>NUCLEOTIDE SEQUENCE</scope>
    <source>
        <strain evidence="2">IBT 22155</strain>
    </source>
</reference>
<keyword evidence="3" id="KW-1185">Reference proteome</keyword>
<dbReference type="EMBL" id="JAPQKL010000005">
    <property type="protein sequence ID" value="KAJ5131280.1"/>
    <property type="molecule type" value="Genomic_DNA"/>
</dbReference>
<proteinExistence type="predicted"/>
<dbReference type="GeneID" id="81407233"/>
<evidence type="ECO:0000313" key="3">
    <source>
        <dbReference type="Proteomes" id="UP001149079"/>
    </source>
</evidence>
<reference evidence="2" key="2">
    <citation type="journal article" date="2023" name="IMA Fungus">
        <title>Comparative genomic study of the Penicillium genus elucidates a diverse pangenome and 15 lateral gene transfer events.</title>
        <authorList>
            <person name="Petersen C."/>
            <person name="Sorensen T."/>
            <person name="Nielsen M.R."/>
            <person name="Sondergaard T.E."/>
            <person name="Sorensen J.L."/>
            <person name="Fitzpatrick D.A."/>
            <person name="Frisvad J.C."/>
            <person name="Nielsen K.L."/>
        </authorList>
    </citation>
    <scope>NUCLEOTIDE SEQUENCE</scope>
    <source>
        <strain evidence="2">IBT 22155</strain>
    </source>
</reference>
<evidence type="ECO:0000256" key="1">
    <source>
        <dbReference type="SAM" id="MobiDB-lite"/>
    </source>
</evidence>
<comment type="caution">
    <text evidence="2">The sequence shown here is derived from an EMBL/GenBank/DDBJ whole genome shotgun (WGS) entry which is preliminary data.</text>
</comment>
<feature type="compositionally biased region" description="Polar residues" evidence="1">
    <location>
        <begin position="29"/>
        <end position="55"/>
    </location>
</feature>